<evidence type="ECO:0008006" key="3">
    <source>
        <dbReference type="Google" id="ProtNLM"/>
    </source>
</evidence>
<evidence type="ECO:0000313" key="2">
    <source>
        <dbReference type="Proteomes" id="UP000298460"/>
    </source>
</evidence>
<dbReference type="EMBL" id="SPQQ01000010">
    <property type="protein sequence ID" value="TGE35889.1"/>
    <property type="molecule type" value="Genomic_DNA"/>
</dbReference>
<dbReference type="RefSeq" id="WP_135550856.1">
    <property type="nucleotide sequence ID" value="NZ_SPQQ01000010.1"/>
</dbReference>
<reference evidence="1 2" key="1">
    <citation type="submission" date="2019-03" db="EMBL/GenBank/DDBJ databases">
        <title>Draft Genome Sequence of Desulfosporosinus fructosivorans Strain 63.6F, Isolated from Marine Sediment in the Baltic Sea.</title>
        <authorList>
            <person name="Hausmann B."/>
            <person name="Vandieken V."/>
            <person name="Pjevac P."/>
            <person name="Schreck K."/>
            <person name="Herbold C.W."/>
            <person name="Loy A."/>
        </authorList>
    </citation>
    <scope>NUCLEOTIDE SEQUENCE [LARGE SCALE GENOMIC DNA]</scope>
    <source>
        <strain evidence="1 2">63.6F</strain>
    </source>
</reference>
<protein>
    <recommendedName>
        <fullName evidence="3">PBSX family phage terminase large subunit</fullName>
    </recommendedName>
</protein>
<accession>A0A4Z0R029</accession>
<dbReference type="Proteomes" id="UP000298460">
    <property type="component" value="Unassembled WGS sequence"/>
</dbReference>
<dbReference type="Gene3D" id="3.30.420.280">
    <property type="match status" value="1"/>
</dbReference>
<name>A0A4Z0R029_9FIRM</name>
<organism evidence="1 2">
    <name type="scientific">Desulfosporosinus fructosivorans</name>
    <dbReference type="NCBI Taxonomy" id="2018669"/>
    <lineage>
        <taxon>Bacteria</taxon>
        <taxon>Bacillati</taxon>
        <taxon>Bacillota</taxon>
        <taxon>Clostridia</taxon>
        <taxon>Eubacteriales</taxon>
        <taxon>Desulfitobacteriaceae</taxon>
        <taxon>Desulfosporosinus</taxon>
    </lineage>
</organism>
<keyword evidence="2" id="KW-1185">Reference proteome</keyword>
<evidence type="ECO:0000313" key="1">
    <source>
        <dbReference type="EMBL" id="TGE35889.1"/>
    </source>
</evidence>
<dbReference type="AlphaFoldDB" id="A0A4Z0R029"/>
<dbReference type="InterPro" id="IPR027417">
    <property type="entry name" value="P-loop_NTPase"/>
</dbReference>
<proteinExistence type="predicted"/>
<sequence length="440" mass="50426">MSEYAPFNQKQSDYIRNCLRDEYWLSVAEGGKRASKNIINIIAWCTIIDNHPDKLHLAAGVSVATAKLNIIDSDGFGVLSYFKGRCRQGKYQDKDAVIVQTPLGEKVILISGGGKNGDERFVKGLTLGSVYISEVNECAQPFVKEIFDRTLSSSRRKILFDLNPKAELHWFYTEILNVHQDNNLKIKNYGLNYEHFTIADNLSLSDEKIRKALISYDKKSVWYQRDILGLRKNAEGVIYSGFCIDNQYEDGIEWREDGSGGPNLSLYYTRWYTIDYGTINPFACLEIIEQTIERVTRYYVADEFYYDSKKHNKQKTDAEYADDLKVFIGDGRYSGIIIDPSAASFKAELRKRSLKAREADELINADNEVLNGIRLVSTLLHVVKLLVNKTRCPNLLKEFPAYIWNAKSAERGVEEPVKENDHCLDALRYWAKTIVKYFKA</sequence>
<gene>
    <name evidence="1" type="ORF">E4K67_22495</name>
</gene>
<dbReference type="Gene3D" id="3.40.50.300">
    <property type="entry name" value="P-loop containing nucleotide triphosphate hydrolases"/>
    <property type="match status" value="1"/>
</dbReference>
<comment type="caution">
    <text evidence="1">The sequence shown here is derived from an EMBL/GenBank/DDBJ whole genome shotgun (WGS) entry which is preliminary data.</text>
</comment>
<dbReference type="OrthoDB" id="4498710at2"/>